<evidence type="ECO:0000313" key="3">
    <source>
        <dbReference type="Proteomes" id="UP001220207"/>
    </source>
</evidence>
<feature type="region of interest" description="Disordered" evidence="1">
    <location>
        <begin position="24"/>
        <end position="45"/>
    </location>
</feature>
<sequence length="45" mass="4796">MSHLQIICLAAFLSAGLSGCFDTSNKDQGTTQNPDNGSSIQMKKH</sequence>
<proteinExistence type="predicted"/>
<dbReference type="Proteomes" id="UP001220207">
    <property type="component" value="Unassembled WGS sequence"/>
</dbReference>
<name>A0AB35JTN7_PSESY</name>
<comment type="caution">
    <text evidence="2">The sequence shown here is derived from an EMBL/GenBank/DDBJ whole genome shotgun (WGS) entry which is preliminary data.</text>
</comment>
<dbReference type="RefSeq" id="WP_154232048.1">
    <property type="nucleotide sequence ID" value="NZ_CP138212.1"/>
</dbReference>
<organism evidence="2 3">
    <name type="scientific">Pseudomonas syringae pv. syringae</name>
    <dbReference type="NCBI Taxonomy" id="321"/>
    <lineage>
        <taxon>Bacteria</taxon>
        <taxon>Pseudomonadati</taxon>
        <taxon>Pseudomonadota</taxon>
        <taxon>Gammaproteobacteria</taxon>
        <taxon>Pseudomonadales</taxon>
        <taxon>Pseudomonadaceae</taxon>
        <taxon>Pseudomonas</taxon>
        <taxon>Pseudomonas syringae</taxon>
    </lineage>
</organism>
<reference evidence="2" key="1">
    <citation type="submission" date="2021-04" db="EMBL/GenBank/DDBJ databases">
        <title>Genome Sequence and Comparative Genome Analysis of Pseudomonas syringae pv. syringae strains EC33 and LMG5496 isolated from Citrus plants from Tunisia and Greece.</title>
        <authorList>
            <person name="Abdellatif E."/>
            <person name="Baeyen S."/>
        </authorList>
    </citation>
    <scope>NUCLEOTIDE SEQUENCE</scope>
    <source>
        <strain evidence="2">LMG 5496</strain>
    </source>
</reference>
<protein>
    <recommendedName>
        <fullName evidence="4">Lipoprotein</fullName>
    </recommendedName>
</protein>
<gene>
    <name evidence="2" type="ORF">KDL27_15970</name>
</gene>
<evidence type="ECO:0008006" key="4">
    <source>
        <dbReference type="Google" id="ProtNLM"/>
    </source>
</evidence>
<accession>A0AB35JTN7</accession>
<evidence type="ECO:0000313" key="2">
    <source>
        <dbReference type="EMBL" id="MDC3737289.1"/>
    </source>
</evidence>
<dbReference type="EMBL" id="JAGSOW010000007">
    <property type="protein sequence ID" value="MDC3737289.1"/>
    <property type="molecule type" value="Genomic_DNA"/>
</dbReference>
<evidence type="ECO:0000256" key="1">
    <source>
        <dbReference type="SAM" id="MobiDB-lite"/>
    </source>
</evidence>
<dbReference type="AlphaFoldDB" id="A0AB35JTN7"/>